<comment type="similarity">
    <text evidence="1 3">Belongs to the FlgD family.</text>
</comment>
<keyword evidence="4" id="KW-0282">Flagellum</keyword>
<dbReference type="Pfam" id="PF03963">
    <property type="entry name" value="FlgD"/>
    <property type="match status" value="1"/>
</dbReference>
<sequence length="227" mass="25056">MPNEINSPEGYKPITDSMYLINKQRDERKTGPDTMGKDAFMKILIAQLTNQDPTNPMKDNEFIAQMAQFSSLEQTMNMAKAFEKFAEAQNQSQLIQYNSFIGKDVKWHEVTDKKDEDGKPIINEGTGNIQSIKYVNGSIVFTLEDGKELTPGNISEVLSSGAGGGSDSQPNNLVQASMLIGKTVGYMDGDEERTGKVVSVTNKDGKLHYILEGDIKIEGNQFTSISE</sequence>
<accession>A0A1T4YF70</accession>
<keyword evidence="4" id="KW-0969">Cilium</keyword>
<keyword evidence="5" id="KW-1185">Reference proteome</keyword>
<dbReference type="NCBIfam" id="NF007197">
    <property type="entry name" value="PRK09618.1"/>
    <property type="match status" value="1"/>
</dbReference>
<dbReference type="InterPro" id="IPR005648">
    <property type="entry name" value="FlgD"/>
</dbReference>
<name>A0A1T4YF70_9BACL</name>
<protein>
    <recommendedName>
        <fullName evidence="3">Basal-body rod modification protein FlgD</fullName>
    </recommendedName>
</protein>
<keyword evidence="4" id="KW-0966">Cell projection</keyword>
<comment type="function">
    <text evidence="3">Required for flagellar hook formation. May act as a scaffolding protein.</text>
</comment>
<dbReference type="EMBL" id="FUYJ01000004">
    <property type="protein sequence ID" value="SKA99961.1"/>
    <property type="molecule type" value="Genomic_DNA"/>
</dbReference>
<dbReference type="Proteomes" id="UP000190042">
    <property type="component" value="Unassembled WGS sequence"/>
</dbReference>
<organism evidence="4 5">
    <name type="scientific">Sporosarcina newyorkensis</name>
    <dbReference type="NCBI Taxonomy" id="759851"/>
    <lineage>
        <taxon>Bacteria</taxon>
        <taxon>Bacillati</taxon>
        <taxon>Bacillota</taxon>
        <taxon>Bacilli</taxon>
        <taxon>Bacillales</taxon>
        <taxon>Caryophanaceae</taxon>
        <taxon>Sporosarcina</taxon>
    </lineage>
</organism>
<dbReference type="RefSeq" id="WP_078817748.1">
    <property type="nucleotide sequence ID" value="NZ_FUYJ01000004.1"/>
</dbReference>
<evidence type="ECO:0000313" key="5">
    <source>
        <dbReference type="Proteomes" id="UP000190042"/>
    </source>
</evidence>
<evidence type="ECO:0000313" key="4">
    <source>
        <dbReference type="EMBL" id="SKA99961.1"/>
    </source>
</evidence>
<gene>
    <name evidence="4" type="ORF">SAMN04244570_2391</name>
</gene>
<evidence type="ECO:0000256" key="2">
    <source>
        <dbReference type="ARBA" id="ARBA00022795"/>
    </source>
</evidence>
<evidence type="ECO:0000256" key="3">
    <source>
        <dbReference type="RuleBase" id="RU362076"/>
    </source>
</evidence>
<keyword evidence="2 3" id="KW-1005">Bacterial flagellum biogenesis</keyword>
<dbReference type="GO" id="GO:0044781">
    <property type="term" value="P:bacterial-type flagellum organization"/>
    <property type="evidence" value="ECO:0007669"/>
    <property type="project" value="UniProtKB-UniRule"/>
</dbReference>
<proteinExistence type="inferred from homology"/>
<reference evidence="5" key="1">
    <citation type="submission" date="2017-02" db="EMBL/GenBank/DDBJ databases">
        <authorList>
            <person name="Varghese N."/>
            <person name="Submissions S."/>
        </authorList>
    </citation>
    <scope>NUCLEOTIDE SEQUENCE [LARGE SCALE GENOMIC DNA]</scope>
    <source>
        <strain evidence="5">DSM 23966</strain>
    </source>
</reference>
<dbReference type="AlphaFoldDB" id="A0A1T4YF70"/>
<evidence type="ECO:0000256" key="1">
    <source>
        <dbReference type="ARBA" id="ARBA00010577"/>
    </source>
</evidence>